<dbReference type="Proteomes" id="UP001154259">
    <property type="component" value="Unassembled WGS sequence"/>
</dbReference>
<sequence length="81" mass="9791">MIEQNPIVTKKEFLIFLENFRQNLHDHPEEWENLDLPSFLEAMQAWVEDMEGYYKNINQDTPTHISWDIFADFLQAAKIYE</sequence>
<dbReference type="AlphaFoldDB" id="A0A9W4X6K5"/>
<evidence type="ECO:0000313" key="5">
    <source>
        <dbReference type="Proteomes" id="UP001154259"/>
    </source>
</evidence>
<evidence type="ECO:0000313" key="3">
    <source>
        <dbReference type="EMBL" id="CAI3947070.1"/>
    </source>
</evidence>
<accession>A0A9W4X6K5</accession>
<feature type="domain" description="DUF7660" evidence="1">
    <location>
        <begin position="9"/>
        <end position="81"/>
    </location>
</feature>
<evidence type="ECO:0000313" key="2">
    <source>
        <dbReference type="EMBL" id="CAI3936374.1"/>
    </source>
</evidence>
<reference evidence="2" key="1">
    <citation type="submission" date="2022-10" db="EMBL/GenBank/DDBJ databases">
        <authorList>
            <person name="Botero Cardona J."/>
        </authorList>
    </citation>
    <scope>NUCLEOTIDE SEQUENCE</scope>
    <source>
        <strain evidence="2">LMG 31819</strain>
        <strain evidence="3">R-53529</strain>
    </source>
</reference>
<dbReference type="Pfam" id="PF24693">
    <property type="entry name" value="DUF7660"/>
    <property type="match status" value="1"/>
</dbReference>
<evidence type="ECO:0000259" key="1">
    <source>
        <dbReference type="Pfam" id="PF24693"/>
    </source>
</evidence>
<dbReference type="Proteomes" id="UP001154255">
    <property type="component" value="Unassembled WGS sequence"/>
</dbReference>
<organism evidence="2 4">
    <name type="scientific">Commensalibacter communis</name>
    <dbReference type="NCBI Taxonomy" id="2972786"/>
    <lineage>
        <taxon>Bacteria</taxon>
        <taxon>Pseudomonadati</taxon>
        <taxon>Pseudomonadota</taxon>
        <taxon>Alphaproteobacteria</taxon>
        <taxon>Acetobacterales</taxon>
        <taxon>Acetobacteraceae</taxon>
    </lineage>
</organism>
<dbReference type="EMBL" id="CAMXCS010000002">
    <property type="protein sequence ID" value="CAI3947070.1"/>
    <property type="molecule type" value="Genomic_DNA"/>
</dbReference>
<dbReference type="EMBL" id="CAMXCM010000002">
    <property type="protein sequence ID" value="CAI3936374.1"/>
    <property type="molecule type" value="Genomic_DNA"/>
</dbReference>
<dbReference type="RefSeq" id="WP_271789893.1">
    <property type="nucleotide sequence ID" value="NZ_CAMXCM010000002.1"/>
</dbReference>
<proteinExistence type="predicted"/>
<name>A0A9W4X6K5_9PROT</name>
<comment type="caution">
    <text evidence="2">The sequence shown here is derived from an EMBL/GenBank/DDBJ whole genome shotgun (WGS) entry which is preliminary data.</text>
</comment>
<evidence type="ECO:0000313" key="4">
    <source>
        <dbReference type="Proteomes" id="UP001154255"/>
    </source>
</evidence>
<keyword evidence="5" id="KW-1185">Reference proteome</keyword>
<protein>
    <recommendedName>
        <fullName evidence="1">DUF7660 domain-containing protein</fullName>
    </recommendedName>
</protein>
<dbReference type="InterPro" id="IPR056077">
    <property type="entry name" value="DUF7660"/>
</dbReference>
<gene>
    <name evidence="3" type="ORF">R53529_LOCUS1470</name>
    <name evidence="2" type="ORF">R53530_LOCUS963</name>
</gene>